<evidence type="ECO:0000313" key="1">
    <source>
        <dbReference type="EMBL" id="GLP97068.1"/>
    </source>
</evidence>
<protein>
    <submittedName>
        <fullName evidence="1">Uncharacterized protein</fullName>
    </submittedName>
</protein>
<accession>A0AA37RXB7</accession>
<dbReference type="EMBL" id="BSNC01000005">
    <property type="protein sequence ID" value="GLP97068.1"/>
    <property type="molecule type" value="Genomic_DNA"/>
</dbReference>
<sequence length="152" mass="17151">MTVVNSVKLQMLKAEFAETWTEYMQQFSCLDSLFSGGTDRATTSHIIAGLVGFRSELLVVGEGLSTEQSVEVLFECFQLLAVKFAQKKELSHPEKIILKLCQLLCQEFQQDAYASELSQAAIDKRDKLVEVGKHLSTVERREQVKARNMGKF</sequence>
<reference evidence="1" key="1">
    <citation type="journal article" date="2014" name="Int. J. Syst. Evol. Microbiol.">
        <title>Complete genome sequence of Corynebacterium casei LMG S-19264T (=DSM 44701T), isolated from a smear-ripened cheese.</title>
        <authorList>
            <consortium name="US DOE Joint Genome Institute (JGI-PGF)"/>
            <person name="Walter F."/>
            <person name="Albersmeier A."/>
            <person name="Kalinowski J."/>
            <person name="Ruckert C."/>
        </authorList>
    </citation>
    <scope>NUCLEOTIDE SEQUENCE</scope>
    <source>
        <strain evidence="1">NBRC 101628</strain>
    </source>
</reference>
<dbReference type="RefSeq" id="WP_095504364.1">
    <property type="nucleotide sequence ID" value="NZ_BSNC01000005.1"/>
</dbReference>
<evidence type="ECO:0000313" key="2">
    <source>
        <dbReference type="Proteomes" id="UP001161422"/>
    </source>
</evidence>
<comment type="caution">
    <text evidence="1">The sequence shown here is derived from an EMBL/GenBank/DDBJ whole genome shotgun (WGS) entry which is preliminary data.</text>
</comment>
<reference evidence="1" key="2">
    <citation type="submission" date="2023-01" db="EMBL/GenBank/DDBJ databases">
        <title>Draft genome sequence of Paraferrimonas sedimenticola strain NBRC 101628.</title>
        <authorList>
            <person name="Sun Q."/>
            <person name="Mori K."/>
        </authorList>
    </citation>
    <scope>NUCLEOTIDE SEQUENCE</scope>
    <source>
        <strain evidence="1">NBRC 101628</strain>
    </source>
</reference>
<dbReference type="AlphaFoldDB" id="A0AA37RXB7"/>
<name>A0AA37RXB7_9GAMM</name>
<dbReference type="Proteomes" id="UP001161422">
    <property type="component" value="Unassembled WGS sequence"/>
</dbReference>
<organism evidence="1 2">
    <name type="scientific">Paraferrimonas sedimenticola</name>
    <dbReference type="NCBI Taxonomy" id="375674"/>
    <lineage>
        <taxon>Bacteria</taxon>
        <taxon>Pseudomonadati</taxon>
        <taxon>Pseudomonadota</taxon>
        <taxon>Gammaproteobacteria</taxon>
        <taxon>Alteromonadales</taxon>
        <taxon>Ferrimonadaceae</taxon>
        <taxon>Paraferrimonas</taxon>
    </lineage>
</organism>
<gene>
    <name evidence="1" type="ORF">GCM10007895_23740</name>
</gene>
<proteinExistence type="predicted"/>
<keyword evidence="2" id="KW-1185">Reference proteome</keyword>